<name>A0ABY7LHA7_9GAMM</name>
<dbReference type="RefSeq" id="WP_269598862.1">
    <property type="nucleotide sequence ID" value="NZ_CP114585.1"/>
</dbReference>
<sequence length="214" mass="25100">MEVKEMEMPRVTIRPAFRREAAYFWRQIYHSRAWKQFDAPYIPLEPVSFWSFRFGLFRRFIVGDSAKVICVDERPVGYVTFYWEDKRTRWLEVGITIFDPADWGRGIGRRALTLWVDELFRCQTLNRIGLTTWSGNPGMMRCAKALGMKEEGRLRSVRFFQGEYYDALRFGVLREEWYGLHHASTQLGINNVSIDAQPAPLAAASTMHKHHTLV</sequence>
<keyword evidence="3" id="KW-1185">Reference proteome</keyword>
<dbReference type="EMBL" id="CP114585">
    <property type="protein sequence ID" value="WBA16578.1"/>
    <property type="molecule type" value="Genomic_DNA"/>
</dbReference>
<geneLocation type="plasmid" evidence="2 3">
    <name>unnamed</name>
</geneLocation>
<dbReference type="CDD" id="cd04301">
    <property type="entry name" value="NAT_SF"/>
    <property type="match status" value="1"/>
</dbReference>
<organism evidence="2 3">
    <name type="scientific">Salinivibrio proteolyticus</name>
    <dbReference type="NCBI Taxonomy" id="334715"/>
    <lineage>
        <taxon>Bacteria</taxon>
        <taxon>Pseudomonadati</taxon>
        <taxon>Pseudomonadota</taxon>
        <taxon>Gammaproteobacteria</taxon>
        <taxon>Vibrionales</taxon>
        <taxon>Vibrionaceae</taxon>
        <taxon>Salinivibrio</taxon>
    </lineage>
</organism>
<dbReference type="InterPro" id="IPR000182">
    <property type="entry name" value="GNAT_dom"/>
</dbReference>
<dbReference type="Proteomes" id="UP001164676">
    <property type="component" value="Plasmid unnamed"/>
</dbReference>
<dbReference type="SUPFAM" id="SSF55729">
    <property type="entry name" value="Acyl-CoA N-acyltransferases (Nat)"/>
    <property type="match status" value="1"/>
</dbReference>
<dbReference type="Pfam" id="PF13302">
    <property type="entry name" value="Acetyltransf_3"/>
    <property type="match status" value="1"/>
</dbReference>
<keyword evidence="2" id="KW-0614">Plasmid</keyword>
<evidence type="ECO:0000313" key="3">
    <source>
        <dbReference type="Proteomes" id="UP001164676"/>
    </source>
</evidence>
<accession>A0ABY7LHA7</accession>
<evidence type="ECO:0000259" key="1">
    <source>
        <dbReference type="PROSITE" id="PS51186"/>
    </source>
</evidence>
<evidence type="ECO:0000313" key="2">
    <source>
        <dbReference type="EMBL" id="WBA16578.1"/>
    </source>
</evidence>
<dbReference type="PROSITE" id="PS51186">
    <property type="entry name" value="GNAT"/>
    <property type="match status" value="1"/>
</dbReference>
<dbReference type="InterPro" id="IPR016181">
    <property type="entry name" value="Acyl_CoA_acyltransferase"/>
</dbReference>
<dbReference type="Gene3D" id="3.40.630.30">
    <property type="match status" value="1"/>
</dbReference>
<proteinExistence type="predicted"/>
<reference evidence="2" key="1">
    <citation type="submission" date="2022-09" db="EMBL/GenBank/DDBJ databases">
        <authorList>
            <person name="Li Z.-J."/>
        </authorList>
    </citation>
    <scope>NUCLEOTIDE SEQUENCE</scope>
    <source>
        <strain evidence="2">TGB10</strain>
        <plasmid evidence="2">unnamed</plasmid>
    </source>
</reference>
<feature type="domain" description="N-acetyltransferase" evidence="1">
    <location>
        <begin position="11"/>
        <end position="171"/>
    </location>
</feature>
<dbReference type="PANTHER" id="PTHR43415:SF4">
    <property type="entry name" value="N-ACETYLTRANSFERASE DOMAIN-CONTAINING PROTEIN"/>
    <property type="match status" value="1"/>
</dbReference>
<protein>
    <submittedName>
        <fullName evidence="2">GNAT family protein</fullName>
    </submittedName>
</protein>
<dbReference type="PANTHER" id="PTHR43415">
    <property type="entry name" value="SPERMIDINE N(1)-ACETYLTRANSFERASE"/>
    <property type="match status" value="1"/>
</dbReference>
<gene>
    <name evidence="2" type="ORF">N7E60_14430</name>
</gene>